<sequence>MEALLERGIVTALTLTAKLSFSPSSRDALPRQLLRASLALLTDFFRRSLGYRWIKESLKAGLLGVIVACQNETQSQTLVVLCGIIDVVQRSLVYRSVIRQFSVSLCDVHQTSLEGIFAEDDINELWNNFLAVARNFFAIMLDLDANKLVSARACDYLECGLIALKADFRRCSGCSTAHYCSEACQGKDWSVHRRSCEELRITRNKSRDGVSRRDRAFFGALVDRVYFQERTQIIPEVLSFMREFPDQIPSIIFNYANPEATCNIHLASIHEFDEFPKFVSHAERSGGRMQIHGINVADGSKERLWIFPLRSATADVMTELQLISKETSSGSAAEAERVAALINLDVVEIH</sequence>
<reference evidence="6" key="1">
    <citation type="submission" date="2023-03" db="EMBL/GenBank/DDBJ databases">
        <title>Massive genome expansion in bonnet fungi (Mycena s.s.) driven by repeated elements and novel gene families across ecological guilds.</title>
        <authorList>
            <consortium name="Lawrence Berkeley National Laboratory"/>
            <person name="Harder C.B."/>
            <person name="Miyauchi S."/>
            <person name="Viragh M."/>
            <person name="Kuo A."/>
            <person name="Thoen E."/>
            <person name="Andreopoulos B."/>
            <person name="Lu D."/>
            <person name="Skrede I."/>
            <person name="Drula E."/>
            <person name="Henrissat B."/>
            <person name="Morin E."/>
            <person name="Kohler A."/>
            <person name="Barry K."/>
            <person name="LaButti K."/>
            <person name="Morin E."/>
            <person name="Salamov A."/>
            <person name="Lipzen A."/>
            <person name="Mereny Z."/>
            <person name="Hegedus B."/>
            <person name="Baldrian P."/>
            <person name="Stursova M."/>
            <person name="Weitz H."/>
            <person name="Taylor A."/>
            <person name="Grigoriev I.V."/>
            <person name="Nagy L.G."/>
            <person name="Martin F."/>
            <person name="Kauserud H."/>
        </authorList>
    </citation>
    <scope>NUCLEOTIDE SEQUENCE</scope>
    <source>
        <strain evidence="6">CBHHK173m</strain>
    </source>
</reference>
<evidence type="ECO:0000259" key="5">
    <source>
        <dbReference type="PROSITE" id="PS50865"/>
    </source>
</evidence>
<dbReference type="SUPFAM" id="SSF144232">
    <property type="entry name" value="HIT/MYND zinc finger-like"/>
    <property type="match status" value="1"/>
</dbReference>
<evidence type="ECO:0000256" key="2">
    <source>
        <dbReference type="ARBA" id="ARBA00022771"/>
    </source>
</evidence>
<dbReference type="PROSITE" id="PS50865">
    <property type="entry name" value="ZF_MYND_2"/>
    <property type="match status" value="1"/>
</dbReference>
<evidence type="ECO:0000256" key="4">
    <source>
        <dbReference type="PROSITE-ProRule" id="PRU00134"/>
    </source>
</evidence>
<organism evidence="6 7">
    <name type="scientific">Mycena belliarum</name>
    <dbReference type="NCBI Taxonomy" id="1033014"/>
    <lineage>
        <taxon>Eukaryota</taxon>
        <taxon>Fungi</taxon>
        <taxon>Dikarya</taxon>
        <taxon>Basidiomycota</taxon>
        <taxon>Agaricomycotina</taxon>
        <taxon>Agaricomycetes</taxon>
        <taxon>Agaricomycetidae</taxon>
        <taxon>Agaricales</taxon>
        <taxon>Marasmiineae</taxon>
        <taxon>Mycenaceae</taxon>
        <taxon>Mycena</taxon>
    </lineage>
</organism>
<dbReference type="AlphaFoldDB" id="A0AAD6TT77"/>
<keyword evidence="3" id="KW-0862">Zinc</keyword>
<accession>A0AAD6TT77</accession>
<dbReference type="Pfam" id="PF01753">
    <property type="entry name" value="zf-MYND"/>
    <property type="match status" value="1"/>
</dbReference>
<name>A0AAD6TT77_9AGAR</name>
<dbReference type="Gene3D" id="6.10.140.2220">
    <property type="match status" value="1"/>
</dbReference>
<dbReference type="EMBL" id="JARJCN010000064">
    <property type="protein sequence ID" value="KAJ7078719.1"/>
    <property type="molecule type" value="Genomic_DNA"/>
</dbReference>
<evidence type="ECO:0000313" key="7">
    <source>
        <dbReference type="Proteomes" id="UP001222325"/>
    </source>
</evidence>
<evidence type="ECO:0000256" key="1">
    <source>
        <dbReference type="ARBA" id="ARBA00022723"/>
    </source>
</evidence>
<comment type="caution">
    <text evidence="6">The sequence shown here is derived from an EMBL/GenBank/DDBJ whole genome shotgun (WGS) entry which is preliminary data.</text>
</comment>
<keyword evidence="1" id="KW-0479">Metal-binding</keyword>
<evidence type="ECO:0000313" key="6">
    <source>
        <dbReference type="EMBL" id="KAJ7078719.1"/>
    </source>
</evidence>
<dbReference type="Proteomes" id="UP001222325">
    <property type="component" value="Unassembled WGS sequence"/>
</dbReference>
<protein>
    <recommendedName>
        <fullName evidence="5">MYND-type domain-containing protein</fullName>
    </recommendedName>
</protein>
<gene>
    <name evidence="6" type="ORF">B0H15DRAFT_933706</name>
</gene>
<keyword evidence="2 4" id="KW-0863">Zinc-finger</keyword>
<feature type="domain" description="MYND-type" evidence="5">
    <location>
        <begin position="156"/>
        <end position="196"/>
    </location>
</feature>
<keyword evidence="7" id="KW-1185">Reference proteome</keyword>
<proteinExistence type="predicted"/>
<dbReference type="GO" id="GO:0008270">
    <property type="term" value="F:zinc ion binding"/>
    <property type="evidence" value="ECO:0007669"/>
    <property type="project" value="UniProtKB-KW"/>
</dbReference>
<evidence type="ECO:0000256" key="3">
    <source>
        <dbReference type="ARBA" id="ARBA00022833"/>
    </source>
</evidence>
<dbReference type="InterPro" id="IPR002893">
    <property type="entry name" value="Znf_MYND"/>
</dbReference>